<dbReference type="InterPro" id="IPR017441">
    <property type="entry name" value="Protein_kinase_ATP_BS"/>
</dbReference>
<dbReference type="Gene3D" id="3.80.10.10">
    <property type="entry name" value="Ribonuclease Inhibitor"/>
    <property type="match status" value="4"/>
</dbReference>
<keyword evidence="12" id="KW-0547">Nucleotide-binding</keyword>
<keyword evidence="8" id="KW-0677">Repeat</keyword>
<dbReference type="Proteomes" id="UP001152561">
    <property type="component" value="Unassembled WGS sequence"/>
</dbReference>
<dbReference type="FunFam" id="3.80.10.10:FF:000129">
    <property type="entry name" value="Leucine-rich repeat receptor-like kinase"/>
    <property type="match status" value="1"/>
</dbReference>
<protein>
    <recommendedName>
        <fullName evidence="14">Protein kinase domain-containing protein</fullName>
    </recommendedName>
</protein>
<dbReference type="SMART" id="SM00369">
    <property type="entry name" value="LRR_TYP"/>
    <property type="match status" value="5"/>
</dbReference>
<dbReference type="SUPFAM" id="SSF56112">
    <property type="entry name" value="Protein kinase-like (PK-like)"/>
    <property type="match status" value="2"/>
</dbReference>
<accession>A0A9Q1M6R7</accession>
<dbReference type="OrthoDB" id="4062651at2759"/>
<reference evidence="16" key="1">
    <citation type="journal article" date="2023" name="Proc. Natl. Acad. Sci. U.S.A.">
        <title>Genomic and structural basis for evolution of tropane alkaloid biosynthesis.</title>
        <authorList>
            <person name="Wanga Y.-J."/>
            <person name="Taina T."/>
            <person name="Yua J.-Y."/>
            <person name="Lia J."/>
            <person name="Xua B."/>
            <person name="Chenc J."/>
            <person name="D'Auriad J.C."/>
            <person name="Huanga J.-P."/>
            <person name="Huanga S.-X."/>
        </authorList>
    </citation>
    <scope>NUCLEOTIDE SEQUENCE [LARGE SCALE GENOMIC DNA]</scope>
    <source>
        <strain evidence="16">cv. KIB-2019</strain>
    </source>
</reference>
<dbReference type="AlphaFoldDB" id="A0A9Q1M6R7"/>
<dbReference type="SUPFAM" id="SSF52058">
    <property type="entry name" value="L domain-like"/>
    <property type="match status" value="2"/>
</dbReference>
<dbReference type="FunFam" id="3.80.10.10:FF:000383">
    <property type="entry name" value="Leucine-rich repeat receptor protein kinase EMS1"/>
    <property type="match status" value="1"/>
</dbReference>
<keyword evidence="10 13" id="KW-0472">Membrane</keyword>
<dbReference type="Pfam" id="PF08263">
    <property type="entry name" value="LRRNT_2"/>
    <property type="match status" value="2"/>
</dbReference>
<dbReference type="InterPro" id="IPR001611">
    <property type="entry name" value="Leu-rich_rpt"/>
</dbReference>
<dbReference type="GO" id="GO:0005886">
    <property type="term" value="C:plasma membrane"/>
    <property type="evidence" value="ECO:0007669"/>
    <property type="project" value="UniProtKB-SubCell"/>
</dbReference>
<evidence type="ECO:0000256" key="10">
    <source>
        <dbReference type="ARBA" id="ARBA00023136"/>
    </source>
</evidence>
<keyword evidence="9 13" id="KW-1133">Transmembrane helix</keyword>
<evidence type="ECO:0000256" key="4">
    <source>
        <dbReference type="ARBA" id="ARBA00022475"/>
    </source>
</evidence>
<evidence type="ECO:0000256" key="5">
    <source>
        <dbReference type="ARBA" id="ARBA00022614"/>
    </source>
</evidence>
<evidence type="ECO:0000256" key="2">
    <source>
        <dbReference type="ARBA" id="ARBA00004479"/>
    </source>
</evidence>
<dbReference type="Pfam" id="PF23598">
    <property type="entry name" value="LRR_14"/>
    <property type="match status" value="2"/>
</dbReference>
<feature type="domain" description="Protein kinase" evidence="14">
    <location>
        <begin position="156"/>
        <end position="568"/>
    </location>
</feature>
<comment type="similarity">
    <text evidence="3">Belongs to the RLP family.</text>
</comment>
<keyword evidence="6 13" id="KW-0812">Transmembrane</keyword>
<evidence type="ECO:0000256" key="8">
    <source>
        <dbReference type="ARBA" id="ARBA00022737"/>
    </source>
</evidence>
<dbReference type="FunFam" id="3.80.10.10:FF:000041">
    <property type="entry name" value="LRR receptor-like serine/threonine-protein kinase ERECTA"/>
    <property type="match status" value="1"/>
</dbReference>
<evidence type="ECO:0000256" key="9">
    <source>
        <dbReference type="ARBA" id="ARBA00022989"/>
    </source>
</evidence>
<evidence type="ECO:0000256" key="11">
    <source>
        <dbReference type="ARBA" id="ARBA00023180"/>
    </source>
</evidence>
<evidence type="ECO:0000313" key="15">
    <source>
        <dbReference type="EMBL" id="KAJ8552125.1"/>
    </source>
</evidence>
<dbReference type="Pfam" id="PF00560">
    <property type="entry name" value="LRR_1"/>
    <property type="match status" value="2"/>
</dbReference>
<dbReference type="EMBL" id="JAJAGQ010000010">
    <property type="protein sequence ID" value="KAJ8552125.1"/>
    <property type="molecule type" value="Genomic_DNA"/>
</dbReference>
<gene>
    <name evidence="15" type="ORF">K7X08_028568</name>
</gene>
<feature type="binding site" evidence="12">
    <location>
        <position position="419"/>
    </location>
    <ligand>
        <name>ATP</name>
        <dbReference type="ChEBI" id="CHEBI:30616"/>
    </ligand>
</feature>
<comment type="subcellular location">
    <subcellularLocation>
        <location evidence="1">Cell membrane</location>
    </subcellularLocation>
    <subcellularLocation>
        <location evidence="2">Membrane</location>
        <topology evidence="2">Single-pass type I membrane protein</topology>
    </subcellularLocation>
</comment>
<dbReference type="GO" id="GO:0004672">
    <property type="term" value="F:protein kinase activity"/>
    <property type="evidence" value="ECO:0007669"/>
    <property type="project" value="InterPro"/>
</dbReference>
<dbReference type="Pfam" id="PF00069">
    <property type="entry name" value="Pkinase"/>
    <property type="match status" value="1"/>
</dbReference>
<evidence type="ECO:0000256" key="6">
    <source>
        <dbReference type="ARBA" id="ARBA00022692"/>
    </source>
</evidence>
<evidence type="ECO:0000259" key="14">
    <source>
        <dbReference type="PROSITE" id="PS50011"/>
    </source>
</evidence>
<evidence type="ECO:0000256" key="7">
    <source>
        <dbReference type="ARBA" id="ARBA00022729"/>
    </source>
</evidence>
<dbReference type="InterPro" id="IPR055414">
    <property type="entry name" value="LRR_R13L4/SHOC2-like"/>
</dbReference>
<dbReference type="InterPro" id="IPR013210">
    <property type="entry name" value="LRR_N_plant-typ"/>
</dbReference>
<dbReference type="PANTHER" id="PTHR48010:SF96">
    <property type="entry name" value="OS05G0595800 PROTEIN"/>
    <property type="match status" value="1"/>
</dbReference>
<dbReference type="GO" id="GO:0050832">
    <property type="term" value="P:defense response to fungus"/>
    <property type="evidence" value="ECO:0007669"/>
    <property type="project" value="UniProtKB-ARBA"/>
</dbReference>
<keyword evidence="7" id="KW-0732">Signal</keyword>
<dbReference type="GO" id="GO:0005524">
    <property type="term" value="F:ATP binding"/>
    <property type="evidence" value="ECO:0007669"/>
    <property type="project" value="UniProtKB-UniRule"/>
</dbReference>
<dbReference type="InterPro" id="IPR000719">
    <property type="entry name" value="Prot_kinase_dom"/>
</dbReference>
<dbReference type="Gene3D" id="1.10.510.10">
    <property type="entry name" value="Transferase(Phosphotransferase) domain 1"/>
    <property type="match status" value="2"/>
</dbReference>
<keyword evidence="11" id="KW-0325">Glycoprotein</keyword>
<organism evidence="15 16">
    <name type="scientific">Anisodus acutangulus</name>
    <dbReference type="NCBI Taxonomy" id="402998"/>
    <lineage>
        <taxon>Eukaryota</taxon>
        <taxon>Viridiplantae</taxon>
        <taxon>Streptophyta</taxon>
        <taxon>Embryophyta</taxon>
        <taxon>Tracheophyta</taxon>
        <taxon>Spermatophyta</taxon>
        <taxon>Magnoliopsida</taxon>
        <taxon>eudicotyledons</taxon>
        <taxon>Gunneridae</taxon>
        <taxon>Pentapetalae</taxon>
        <taxon>asterids</taxon>
        <taxon>lamiids</taxon>
        <taxon>Solanales</taxon>
        <taxon>Solanaceae</taxon>
        <taxon>Solanoideae</taxon>
        <taxon>Hyoscyameae</taxon>
        <taxon>Anisodus</taxon>
    </lineage>
</organism>
<evidence type="ECO:0000256" key="13">
    <source>
        <dbReference type="SAM" id="Phobius"/>
    </source>
</evidence>
<dbReference type="FunFam" id="3.80.10.10:FF:000275">
    <property type="entry name" value="Leucine-rich repeat receptor-like protein kinase"/>
    <property type="match status" value="1"/>
</dbReference>
<keyword evidence="16" id="KW-1185">Reference proteome</keyword>
<evidence type="ECO:0000256" key="1">
    <source>
        <dbReference type="ARBA" id="ARBA00004236"/>
    </source>
</evidence>
<dbReference type="SMART" id="SM00220">
    <property type="entry name" value="S_TKc"/>
    <property type="match status" value="1"/>
</dbReference>
<keyword evidence="5" id="KW-0433">Leucine-rich repeat</keyword>
<dbReference type="InterPro" id="IPR003591">
    <property type="entry name" value="Leu-rich_rpt_typical-subtyp"/>
</dbReference>
<feature type="transmembrane region" description="Helical" evidence="13">
    <location>
        <begin position="592"/>
        <end position="610"/>
    </location>
</feature>
<evidence type="ECO:0000256" key="3">
    <source>
        <dbReference type="ARBA" id="ARBA00009592"/>
    </source>
</evidence>
<dbReference type="PROSITE" id="PS00107">
    <property type="entry name" value="PROTEIN_KINASE_ATP"/>
    <property type="match status" value="1"/>
</dbReference>
<dbReference type="Gene3D" id="3.30.200.20">
    <property type="entry name" value="Phosphorylase Kinase, domain 1"/>
    <property type="match status" value="1"/>
</dbReference>
<name>A0A9Q1M6R7_9SOLA</name>
<dbReference type="InterPro" id="IPR011009">
    <property type="entry name" value="Kinase-like_dom_sf"/>
</dbReference>
<feature type="transmembrane region" description="Helical" evidence="13">
    <location>
        <begin position="332"/>
        <end position="353"/>
    </location>
</feature>
<comment type="caution">
    <text evidence="15">The sequence shown here is derived from an EMBL/GenBank/DDBJ whole genome shotgun (WGS) entry which is preliminary data.</text>
</comment>
<dbReference type="PANTHER" id="PTHR48010">
    <property type="entry name" value="OS05G0588300 PROTEIN"/>
    <property type="match status" value="1"/>
</dbReference>
<evidence type="ECO:0000313" key="16">
    <source>
        <dbReference type="Proteomes" id="UP001152561"/>
    </source>
</evidence>
<sequence length="976" mass="110202">MSSSQINSMERKQNLGLMIIFFVIFLVIHVDSEIIAIKEDEMTILLELKKHWGNSSDIFQMWNLNSSPCNNWPGIACSSDGFVTGLSLRHQKLGGNIVPPIICELKNLVDIALADSNLSGEFPTVFYKCSKLKVLDLSGNQFHGPLPTDIHRMSRLTFLDLIANRFNGTIPKSIAQLTELKRLYLSKNMFEGKIPREIGNLSNLEVLGMSYMKKFEFATIPDELSKLNLKVLLIIQSNLIGNIPESFSSLSSLKTLDLSRNYLNGSIPGWLFHLKSLTKVDLSWNRLSGKIPSQLDEDFDYDFNGNFNLCTSNTSHASKYLPLCTNHKQCRIIVLAPLVGTILVIATVLLLCWRKYCWRKRQGIGDRKFIHCQRTELTESEILLNLTEENFIGRGGSGDVYRIAVHQNGSHVAVKRICKERELDRRLEKQFLAELQILNFGLSKVLAKQEDTETASAVAGTFGYIAPEYAYATKVSTKSDVYSFGVVLLELATGKEPVNRDDYMNLAQWARKHLVEGNLIEDALDEEIKGPNNLKAMTTVFKLGMMCTSKLPSIRPSMREVLEALLFLDTSYYHSQDLTKLRIEQIHEMNKYHYLMIIFFVSFPLLHANAQITVVKEDEKTILLQLKSYLKNSSDIHQRWNLGSSPCSWPEISCSHGSVTGIKFKNKNLTATPPIICKLKNLTHISLASNILSGLFPTTLYNCSKVKLVDISHNQFYGPLPTDIHRMSRLTTLDLRFNIFNGTIPGAVGQLSELKHLQLRGNNFEGSIPWEIGNLSNLETLDISEMEIFELATIPEELGKLKDLKELRIIQFRTSKSSGQSWTYQTASVVAGTFGYIAPAKVSMKSDVYNFGVVLLELVTGREPVHRDEDMNLAQWEWKHIEEDKLFEDALDEEIKEPSNLKAMSDVFKLDIKRKKSKVGLKSKTVPHWSNYGGIYSLSLPPPRQLLISDPPRHDGDSVLSAALRESMHIDLDGSV</sequence>
<dbReference type="PROSITE" id="PS50011">
    <property type="entry name" value="PROTEIN_KINASE_DOM"/>
    <property type="match status" value="1"/>
</dbReference>
<keyword evidence="12" id="KW-0067">ATP-binding</keyword>
<evidence type="ECO:0000256" key="12">
    <source>
        <dbReference type="PROSITE-ProRule" id="PRU10141"/>
    </source>
</evidence>
<dbReference type="InterPro" id="IPR032675">
    <property type="entry name" value="LRR_dom_sf"/>
</dbReference>
<keyword evidence="4" id="KW-1003">Cell membrane</keyword>
<dbReference type="InterPro" id="IPR050994">
    <property type="entry name" value="At_inactive_RLKs"/>
</dbReference>
<proteinExistence type="inferred from homology"/>